<dbReference type="InterPro" id="IPR000682">
    <property type="entry name" value="PCMT"/>
</dbReference>
<dbReference type="EMBL" id="JAINVZ010000002">
    <property type="protein sequence ID" value="MBY8884107.1"/>
    <property type="molecule type" value="Genomic_DNA"/>
</dbReference>
<proteinExistence type="inferred from homology"/>
<comment type="subcellular location">
    <subcellularLocation>
        <location evidence="1">Cytoplasm</location>
    </subcellularLocation>
</comment>
<evidence type="ECO:0000256" key="9">
    <source>
        <dbReference type="ARBA" id="ARBA00030757"/>
    </source>
</evidence>
<evidence type="ECO:0000256" key="7">
    <source>
        <dbReference type="ARBA" id="ARBA00022679"/>
    </source>
</evidence>
<evidence type="ECO:0000313" key="13">
    <source>
        <dbReference type="Proteomes" id="UP001198565"/>
    </source>
</evidence>
<dbReference type="EC" id="2.1.1.77" evidence="3"/>
<dbReference type="RefSeq" id="WP_222974071.1">
    <property type="nucleotide sequence ID" value="NZ_JAINVZ010000002.1"/>
</dbReference>
<dbReference type="InterPro" id="IPR029063">
    <property type="entry name" value="SAM-dependent_MTases_sf"/>
</dbReference>
<keyword evidence="7" id="KW-0808">Transferase</keyword>
<evidence type="ECO:0000256" key="2">
    <source>
        <dbReference type="ARBA" id="ARBA00005369"/>
    </source>
</evidence>
<comment type="caution">
    <text evidence="12">The sequence shown here is derived from an EMBL/GenBank/DDBJ whole genome shotgun (WGS) entry which is preliminary data.</text>
</comment>
<protein>
    <recommendedName>
        <fullName evidence="4">Protein-L-isoaspartate O-methyltransferase</fullName>
        <ecNumber evidence="3">2.1.1.77</ecNumber>
    </recommendedName>
    <alternativeName>
        <fullName evidence="11">L-isoaspartyl protein carboxyl methyltransferase</fullName>
    </alternativeName>
    <alternativeName>
        <fullName evidence="9">Protein L-isoaspartyl methyltransferase</fullName>
    </alternativeName>
    <alternativeName>
        <fullName evidence="10">Protein-beta-aspartate methyltransferase</fullName>
    </alternativeName>
</protein>
<dbReference type="SUPFAM" id="SSF53335">
    <property type="entry name" value="S-adenosyl-L-methionine-dependent methyltransferases"/>
    <property type="match status" value="1"/>
</dbReference>
<organism evidence="12 13">
    <name type="scientific">Streptantibioticus parmotrematis</name>
    <dbReference type="NCBI Taxonomy" id="2873249"/>
    <lineage>
        <taxon>Bacteria</taxon>
        <taxon>Bacillati</taxon>
        <taxon>Actinomycetota</taxon>
        <taxon>Actinomycetes</taxon>
        <taxon>Kitasatosporales</taxon>
        <taxon>Streptomycetaceae</taxon>
        <taxon>Streptantibioticus</taxon>
    </lineage>
</organism>
<reference evidence="12 13" key="1">
    <citation type="submission" date="2021-08" db="EMBL/GenBank/DDBJ databases">
        <title>Streptomyces sp. PTM05 isolated from lichen.</title>
        <authorList>
            <person name="Somphong A."/>
            <person name="Phongsopitanun W."/>
            <person name="Tanasupawat S."/>
        </authorList>
    </citation>
    <scope>NUCLEOTIDE SEQUENCE [LARGE SCALE GENOMIC DNA]</scope>
    <source>
        <strain evidence="12 13">Ptm05</strain>
    </source>
</reference>
<evidence type="ECO:0000256" key="4">
    <source>
        <dbReference type="ARBA" id="ARBA00013346"/>
    </source>
</evidence>
<evidence type="ECO:0000256" key="5">
    <source>
        <dbReference type="ARBA" id="ARBA00022490"/>
    </source>
</evidence>
<dbReference type="Gene3D" id="3.40.50.150">
    <property type="entry name" value="Vaccinia Virus protein VP39"/>
    <property type="match status" value="1"/>
</dbReference>
<dbReference type="PANTHER" id="PTHR11579">
    <property type="entry name" value="PROTEIN-L-ISOASPARTATE O-METHYLTRANSFERASE"/>
    <property type="match status" value="1"/>
</dbReference>
<evidence type="ECO:0000256" key="6">
    <source>
        <dbReference type="ARBA" id="ARBA00022603"/>
    </source>
</evidence>
<keyword evidence="6" id="KW-0489">Methyltransferase</keyword>
<keyword evidence="13" id="KW-1185">Reference proteome</keyword>
<dbReference type="Proteomes" id="UP001198565">
    <property type="component" value="Unassembled WGS sequence"/>
</dbReference>
<name>A0ABS7QLN9_9ACTN</name>
<comment type="similarity">
    <text evidence="2">Belongs to the methyltransferase superfamily. L-isoaspartyl/D-aspartyl protein methyltransferase family.</text>
</comment>
<keyword evidence="8" id="KW-0949">S-adenosyl-L-methionine</keyword>
<evidence type="ECO:0000256" key="10">
    <source>
        <dbReference type="ARBA" id="ARBA00031323"/>
    </source>
</evidence>
<evidence type="ECO:0000256" key="8">
    <source>
        <dbReference type="ARBA" id="ARBA00022691"/>
    </source>
</evidence>
<gene>
    <name evidence="12" type="ORF">K7472_04510</name>
</gene>
<evidence type="ECO:0000256" key="11">
    <source>
        <dbReference type="ARBA" id="ARBA00031350"/>
    </source>
</evidence>
<keyword evidence="5" id="KW-0963">Cytoplasm</keyword>
<dbReference type="PANTHER" id="PTHR11579:SF0">
    <property type="entry name" value="PROTEIN-L-ISOASPARTATE(D-ASPARTATE) O-METHYLTRANSFERASE"/>
    <property type="match status" value="1"/>
</dbReference>
<accession>A0ABS7QLN9</accession>
<evidence type="ECO:0000313" key="12">
    <source>
        <dbReference type="EMBL" id="MBY8884107.1"/>
    </source>
</evidence>
<evidence type="ECO:0000256" key="1">
    <source>
        <dbReference type="ARBA" id="ARBA00004496"/>
    </source>
</evidence>
<dbReference type="CDD" id="cd02440">
    <property type="entry name" value="AdoMet_MTases"/>
    <property type="match status" value="1"/>
</dbReference>
<dbReference type="Pfam" id="PF01135">
    <property type="entry name" value="PCMT"/>
    <property type="match status" value="1"/>
</dbReference>
<sequence length="361" mass="39525">MTTAVDAELARTLRGELAANLEAAGHDPAWVKAVREVPRHLFVPEFHTQDANYRWSRIGPNDDAYLSTVYSDRALTTQRDGDEPTSSSSEPSLMLTMLEALDIRPGHRVYECGTGTGWNAALLAHRFGDAGVTTVDVDPELTRAAVAHLTLAGYHPLVHTGDGVAGLPEHGPYDRFITTCRMRAIPWAWVEQCADEAVMVAPIGWGLVRITVENDRVHGRFLPDGACFMPRREDAAGPLFDVLDKVSPTTTSVSVTGLLDRLAFPLSLALPSHNTCTWYDDAGTDTAVGIWTPDGSTAKAGIDGSVRQTGPRRLWDVVEKLDTLFPTAPCRADFGLTITRDRQRVWWRAEDGPGWELPTLS</sequence>
<evidence type="ECO:0000256" key="3">
    <source>
        <dbReference type="ARBA" id="ARBA00011890"/>
    </source>
</evidence>